<dbReference type="EMBL" id="VSIX01000089">
    <property type="protein sequence ID" value="TYB30672.1"/>
    <property type="molecule type" value="Genomic_DNA"/>
</dbReference>
<evidence type="ECO:0000313" key="1">
    <source>
        <dbReference type="EMBL" id="TYB30672.1"/>
    </source>
</evidence>
<proteinExistence type="predicted"/>
<dbReference type="AlphaFoldDB" id="A0A5D0ME62"/>
<accession>A0A5D0ME62</accession>
<keyword evidence="2" id="KW-1185">Reference proteome</keyword>
<organism evidence="1 2">
    <name type="scientific">Candidatus Mcinerneyibacterium aminivorans</name>
    <dbReference type="NCBI Taxonomy" id="2703815"/>
    <lineage>
        <taxon>Bacteria</taxon>
        <taxon>Candidatus Macinerneyibacteriota</taxon>
        <taxon>Candidatus Mcinerneyibacteria</taxon>
        <taxon>Candidatus Mcinerneyibacteriales</taxon>
        <taxon>Candidatus Mcinerneyibacteriaceae</taxon>
        <taxon>Candidatus Mcinerneyibacterium</taxon>
    </lineage>
</organism>
<name>A0A5D0ME62_9BACT</name>
<reference evidence="1" key="1">
    <citation type="submission" date="2019-08" db="EMBL/GenBank/DDBJ databases">
        <title>Genomic characterization of a novel candidate phylum (ARYD3) from a high temperature, high salinity tertiary oil reservoir in north central Oklahoma, USA.</title>
        <authorList>
            <person name="Youssef N.H."/>
            <person name="Yadav A."/>
            <person name="Elshahed M.S."/>
        </authorList>
    </citation>
    <scope>NUCLEOTIDE SEQUENCE [LARGE SCALE GENOMIC DNA]</scope>
    <source>
        <strain evidence="1">ARYD3</strain>
    </source>
</reference>
<evidence type="ECO:0000313" key="2">
    <source>
        <dbReference type="Proteomes" id="UP000324143"/>
    </source>
</evidence>
<gene>
    <name evidence="1" type="ORF">FXF47_07800</name>
</gene>
<comment type="caution">
    <text evidence="1">The sequence shown here is derived from an EMBL/GenBank/DDBJ whole genome shotgun (WGS) entry which is preliminary data.</text>
</comment>
<sequence>MDIEKKKNFVPADIIIKDRIFMEDDGGKEVLIIKTNKNGLKYSINGEMNFGATKASENEIRFIFSFLRRETDNFVVDLNIPVKKNIEKLKSYLNQKYLYTSFFYYEDNNPYYAFSKSFKIERTQKEEILKMLDPEYPVIHKIDLMDFKLKNIISDKYYSYKLNLKDSKPSRYFLKILKKYSKNKEDITIWFNFDENNYYLFSSKLLKGMNPAEKRKNPLNEGALPFGLVKDKTIFLLIINKDGIDKLAELSGNNGYEKKYNLWN</sequence>
<dbReference type="Proteomes" id="UP000324143">
    <property type="component" value="Unassembled WGS sequence"/>
</dbReference>
<protein>
    <submittedName>
        <fullName evidence="1">Uncharacterized protein</fullName>
    </submittedName>
</protein>